<dbReference type="RefSeq" id="WP_335420544.1">
    <property type="nucleotide sequence ID" value="NZ_JBALHR010000002.1"/>
</dbReference>
<evidence type="ECO:0000313" key="1">
    <source>
        <dbReference type="EMBL" id="MEH7827531.1"/>
    </source>
</evidence>
<dbReference type="Proteomes" id="UP001431963">
    <property type="component" value="Unassembled WGS sequence"/>
</dbReference>
<comment type="caution">
    <text evidence="1">The sequence shown here is derived from an EMBL/GenBank/DDBJ whole genome shotgun (WGS) entry which is preliminary data.</text>
</comment>
<evidence type="ECO:0008006" key="3">
    <source>
        <dbReference type="Google" id="ProtNLM"/>
    </source>
</evidence>
<gene>
    <name evidence="1" type="ORF">V6590_05165</name>
</gene>
<keyword evidence="2" id="KW-1185">Reference proteome</keyword>
<reference evidence="1" key="1">
    <citation type="submission" date="2024-02" db="EMBL/GenBank/DDBJ databases">
        <title>Genome sequences of strain Gemmobacter sp. JM10B15.</title>
        <authorList>
            <person name="Zhang M."/>
        </authorList>
    </citation>
    <scope>NUCLEOTIDE SEQUENCE</scope>
    <source>
        <strain evidence="1">JM10B15</strain>
    </source>
</reference>
<accession>A0ABU8BS66</accession>
<organism evidence="1 2">
    <name type="scientific">Gemmobacter denitrificans</name>
    <dbReference type="NCBI Taxonomy" id="3123040"/>
    <lineage>
        <taxon>Bacteria</taxon>
        <taxon>Pseudomonadati</taxon>
        <taxon>Pseudomonadota</taxon>
        <taxon>Alphaproteobacteria</taxon>
        <taxon>Rhodobacterales</taxon>
        <taxon>Paracoccaceae</taxon>
        <taxon>Gemmobacter</taxon>
    </lineage>
</organism>
<dbReference type="EMBL" id="JBALHR010000002">
    <property type="protein sequence ID" value="MEH7827531.1"/>
    <property type="molecule type" value="Genomic_DNA"/>
</dbReference>
<sequence length="230" mass="25959">MWPKKLEKYRSILEIRDYIKSKKVEFKRNDLRGKIKIAVIDDDSFKPRPNLENYGFQFDELQDIKSIEKISKYDIVICDLMDVGTNFDSAIGGASIIGEIKRNYPSKYVIAYTGARANSPESIAAKEYADAHVKKDTEITKLVSELDEAIDYSLDPYEKWIITRQGLIDLDVDLREVVKLEDAYVQSVLSKDANLQGFKSAIISAAIPGHAKAIAQSLAASVIYRILFPS</sequence>
<name>A0ABU8BS66_9RHOB</name>
<protein>
    <recommendedName>
        <fullName evidence="3">Response regulator receiver domain-containing protein</fullName>
    </recommendedName>
</protein>
<dbReference type="InterPro" id="IPR011006">
    <property type="entry name" value="CheY-like_superfamily"/>
</dbReference>
<evidence type="ECO:0000313" key="2">
    <source>
        <dbReference type="Proteomes" id="UP001431963"/>
    </source>
</evidence>
<dbReference type="SUPFAM" id="SSF52172">
    <property type="entry name" value="CheY-like"/>
    <property type="match status" value="1"/>
</dbReference>
<dbReference type="Gene3D" id="3.40.50.2300">
    <property type="match status" value="1"/>
</dbReference>
<proteinExistence type="predicted"/>